<sequence>MSSMVNDGNFNFCSCKKLFVGGNEVVGTNEEHLVPRISLIQKTSAVGGTVGKIMFDELLGGDMIGVSLSNGNIIIDSSVKRIIKVEVENMVLTRHDGSFTLGLYVNDVLKYSILYRSGVGLEPSYGFRQIVYNKVSTESERLDVRIISVSEVKEAFIHVCVY</sequence>
<dbReference type="EMBL" id="MN740350">
    <property type="protein sequence ID" value="QHU01839.1"/>
    <property type="molecule type" value="Genomic_DNA"/>
</dbReference>
<accession>A0A6C0J851</accession>
<evidence type="ECO:0000313" key="1">
    <source>
        <dbReference type="EMBL" id="QHU01839.1"/>
    </source>
</evidence>
<name>A0A6C0J851_9ZZZZ</name>
<protein>
    <submittedName>
        <fullName evidence="1">Uncharacterized protein</fullName>
    </submittedName>
</protein>
<dbReference type="AlphaFoldDB" id="A0A6C0J851"/>
<proteinExistence type="predicted"/>
<organism evidence="1">
    <name type="scientific">viral metagenome</name>
    <dbReference type="NCBI Taxonomy" id="1070528"/>
    <lineage>
        <taxon>unclassified sequences</taxon>
        <taxon>metagenomes</taxon>
        <taxon>organismal metagenomes</taxon>
    </lineage>
</organism>
<reference evidence="1" key="1">
    <citation type="journal article" date="2020" name="Nature">
        <title>Giant virus diversity and host interactions through global metagenomics.</title>
        <authorList>
            <person name="Schulz F."/>
            <person name="Roux S."/>
            <person name="Paez-Espino D."/>
            <person name="Jungbluth S."/>
            <person name="Walsh D.A."/>
            <person name="Denef V.J."/>
            <person name="McMahon K.D."/>
            <person name="Konstantinidis K.T."/>
            <person name="Eloe-Fadrosh E.A."/>
            <person name="Kyrpides N.C."/>
            <person name="Woyke T."/>
        </authorList>
    </citation>
    <scope>NUCLEOTIDE SEQUENCE</scope>
    <source>
        <strain evidence="1">GVMAG-M-3300025880-56</strain>
    </source>
</reference>